<keyword evidence="1" id="KW-0732">Signal</keyword>
<dbReference type="AlphaFoldDB" id="A0A9P7Z7X0"/>
<gene>
    <name evidence="2" type="ORF">BJ878DRAFT_581014</name>
</gene>
<dbReference type="CDD" id="cd00920">
    <property type="entry name" value="Cupredoxin"/>
    <property type="match status" value="1"/>
</dbReference>
<comment type="caution">
    <text evidence="2">The sequence shown here is derived from an EMBL/GenBank/DDBJ whole genome shotgun (WGS) entry which is preliminary data.</text>
</comment>
<proteinExistence type="predicted"/>
<dbReference type="Proteomes" id="UP000887226">
    <property type="component" value="Unassembled WGS sequence"/>
</dbReference>
<dbReference type="PANTHER" id="PTHR34883:SF15">
    <property type="entry name" value="EXTRACELLULAR SERINE-RICH PROTEIN"/>
    <property type="match status" value="1"/>
</dbReference>
<dbReference type="PANTHER" id="PTHR34883">
    <property type="entry name" value="SERINE-RICH PROTEIN, PUTATIVE-RELATED-RELATED"/>
    <property type="match status" value="1"/>
</dbReference>
<sequence length="230" mass="23322">MQYTNFLIGLSSVAVATAAAPPAVTATSSPFKVSVGEDGLTYTPSNIIAPVGTKITFDFYPKNHTVTQSSFADPCHPLAAGGFFSDFNPTKAGTEGNTFTITVEDTKPIWFYCSQTTGSHCQAGMVGAINAKQSGNVTLDAFITLAKNATTSTFPEGGISGGVLSTFSATASSGISLPTYTAASTTLSTFSGTFPGPTSSPTTVETGGASSRSASLFGIAVLFVGAASML</sequence>
<protein>
    <submittedName>
        <fullName evidence="2">Cupredoxin</fullName>
    </submittedName>
</protein>
<keyword evidence="3" id="KW-1185">Reference proteome</keyword>
<evidence type="ECO:0000313" key="2">
    <source>
        <dbReference type="EMBL" id="KAG9246937.1"/>
    </source>
</evidence>
<name>A0A9P7Z7X0_9HELO</name>
<dbReference type="SUPFAM" id="SSF49503">
    <property type="entry name" value="Cupredoxins"/>
    <property type="match status" value="1"/>
</dbReference>
<evidence type="ECO:0000256" key="1">
    <source>
        <dbReference type="SAM" id="SignalP"/>
    </source>
</evidence>
<dbReference type="OrthoDB" id="5415867at2759"/>
<feature type="chain" id="PRO_5040359238" evidence="1">
    <location>
        <begin position="19"/>
        <end position="230"/>
    </location>
</feature>
<accession>A0A9P7Z7X0</accession>
<dbReference type="InterPro" id="IPR052953">
    <property type="entry name" value="Ser-rich/MCO-related"/>
</dbReference>
<dbReference type="Gene3D" id="2.60.40.420">
    <property type="entry name" value="Cupredoxins - blue copper proteins"/>
    <property type="match status" value="1"/>
</dbReference>
<organism evidence="2 3">
    <name type="scientific">Calycina marina</name>
    <dbReference type="NCBI Taxonomy" id="1763456"/>
    <lineage>
        <taxon>Eukaryota</taxon>
        <taxon>Fungi</taxon>
        <taxon>Dikarya</taxon>
        <taxon>Ascomycota</taxon>
        <taxon>Pezizomycotina</taxon>
        <taxon>Leotiomycetes</taxon>
        <taxon>Helotiales</taxon>
        <taxon>Pezizellaceae</taxon>
        <taxon>Calycina</taxon>
    </lineage>
</organism>
<dbReference type="EMBL" id="MU253787">
    <property type="protein sequence ID" value="KAG9246937.1"/>
    <property type="molecule type" value="Genomic_DNA"/>
</dbReference>
<feature type="signal peptide" evidence="1">
    <location>
        <begin position="1"/>
        <end position="18"/>
    </location>
</feature>
<dbReference type="InterPro" id="IPR008972">
    <property type="entry name" value="Cupredoxin"/>
</dbReference>
<reference evidence="2" key="1">
    <citation type="journal article" date="2021" name="IMA Fungus">
        <title>Genomic characterization of three marine fungi, including Emericellopsis atlantica sp. nov. with signatures of a generalist lifestyle and marine biomass degradation.</title>
        <authorList>
            <person name="Hagestad O.C."/>
            <person name="Hou L."/>
            <person name="Andersen J.H."/>
            <person name="Hansen E.H."/>
            <person name="Altermark B."/>
            <person name="Li C."/>
            <person name="Kuhnert E."/>
            <person name="Cox R.J."/>
            <person name="Crous P.W."/>
            <person name="Spatafora J.W."/>
            <person name="Lail K."/>
            <person name="Amirebrahimi M."/>
            <person name="Lipzen A."/>
            <person name="Pangilinan J."/>
            <person name="Andreopoulos W."/>
            <person name="Hayes R.D."/>
            <person name="Ng V."/>
            <person name="Grigoriev I.V."/>
            <person name="Jackson S.A."/>
            <person name="Sutton T.D.S."/>
            <person name="Dobson A.D.W."/>
            <person name="Rama T."/>
        </authorList>
    </citation>
    <scope>NUCLEOTIDE SEQUENCE</scope>
    <source>
        <strain evidence="2">TRa3180A</strain>
    </source>
</reference>
<evidence type="ECO:0000313" key="3">
    <source>
        <dbReference type="Proteomes" id="UP000887226"/>
    </source>
</evidence>